<accession>A0A917ICK0</accession>
<gene>
    <name evidence="1" type="ORF">GCM10010921_02290</name>
</gene>
<reference evidence="1" key="1">
    <citation type="journal article" date="2014" name="Int. J. Syst. Evol. Microbiol.">
        <title>Complete genome sequence of Corynebacterium casei LMG S-19264T (=DSM 44701T), isolated from a smear-ripened cheese.</title>
        <authorList>
            <consortium name="US DOE Joint Genome Institute (JGI-PGF)"/>
            <person name="Walter F."/>
            <person name="Albersmeier A."/>
            <person name="Kalinowski J."/>
            <person name="Ruckert C."/>
        </authorList>
    </citation>
    <scope>NUCLEOTIDE SEQUENCE</scope>
    <source>
        <strain evidence="1">CGMCC 1.15794</strain>
    </source>
</reference>
<sequence length="270" mass="29836">MRLSELLSKAPSVISAQVEGFLDDRPLAWGKHKKIKVGKIFHNFHCRGCGDVRTFESGEELYCLGLGAEQISIDATLRCMVCKASVEAWFLVSADENISGRAPEVRVDRYAENLRDRADRIGAVDGPFADLVKRAQLAYECGLGAGAVIYLRKIFEKITWEVADLVGVETKKPNGNPRPFAAVLKEVNDQRMIIPQRFSSDGYHLFSELSGIIHGDSSETEALEKFKPCLQLVLGVVEEVSRDNKVAKAIEDLGWNVDVINAIAEKEDAA</sequence>
<reference evidence="1" key="2">
    <citation type="submission" date="2020-09" db="EMBL/GenBank/DDBJ databases">
        <authorList>
            <person name="Sun Q."/>
            <person name="Zhou Y."/>
        </authorList>
    </citation>
    <scope>NUCLEOTIDE SEQUENCE</scope>
    <source>
        <strain evidence="1">CGMCC 1.15794</strain>
    </source>
</reference>
<comment type="caution">
    <text evidence="1">The sequence shown here is derived from an EMBL/GenBank/DDBJ whole genome shotgun (WGS) entry which is preliminary data.</text>
</comment>
<dbReference type="AlphaFoldDB" id="A0A917ICK0"/>
<dbReference type="EMBL" id="BMJY01000001">
    <property type="protein sequence ID" value="GGH34522.1"/>
    <property type="molecule type" value="Genomic_DNA"/>
</dbReference>
<name>A0A917ICK0_9MICO</name>
<proteinExistence type="predicted"/>
<organism evidence="1 2">
    <name type="scientific">Microbacterium album</name>
    <dbReference type="NCBI Taxonomy" id="2053191"/>
    <lineage>
        <taxon>Bacteria</taxon>
        <taxon>Bacillati</taxon>
        <taxon>Actinomycetota</taxon>
        <taxon>Actinomycetes</taxon>
        <taxon>Micrococcales</taxon>
        <taxon>Microbacteriaceae</taxon>
        <taxon>Microbacterium</taxon>
    </lineage>
</organism>
<protein>
    <submittedName>
        <fullName evidence="1">Uncharacterized protein</fullName>
    </submittedName>
</protein>
<dbReference type="Proteomes" id="UP000657592">
    <property type="component" value="Unassembled WGS sequence"/>
</dbReference>
<evidence type="ECO:0000313" key="1">
    <source>
        <dbReference type="EMBL" id="GGH34522.1"/>
    </source>
</evidence>
<keyword evidence="2" id="KW-1185">Reference proteome</keyword>
<dbReference type="RefSeq" id="WP_188754407.1">
    <property type="nucleotide sequence ID" value="NZ_BMJY01000001.1"/>
</dbReference>
<evidence type="ECO:0000313" key="2">
    <source>
        <dbReference type="Proteomes" id="UP000657592"/>
    </source>
</evidence>